<dbReference type="Proteomes" id="UP000679307">
    <property type="component" value="Chromosome"/>
</dbReference>
<evidence type="ECO:0000313" key="2">
    <source>
        <dbReference type="EMBL" id="QVT80577.1"/>
    </source>
</evidence>
<gene>
    <name evidence="2" type="ORF">ENKNEFLB_02976</name>
</gene>
<organism evidence="2 3">
    <name type="scientific">Nocardioides aquaticus</name>
    <dbReference type="NCBI Taxonomy" id="160826"/>
    <lineage>
        <taxon>Bacteria</taxon>
        <taxon>Bacillati</taxon>
        <taxon>Actinomycetota</taxon>
        <taxon>Actinomycetes</taxon>
        <taxon>Propionibacteriales</taxon>
        <taxon>Nocardioidaceae</taxon>
        <taxon>Nocardioides</taxon>
    </lineage>
</organism>
<sequence>MRHLDRRPSTHVRSRVPRLAAVGSGLAALLLAAVALLSATGAPGGGELLGLGPGDPEPRLATPGAPAPGTPESGEDADAQQALAAGPAPVRAPPPGGAAAPGAVRWSAGLLRAWDRARERAWQAADPGALAALYVAGSTAGERDAELMERWRSAGVEVRSLRLRVETLDVVALDRRRVVLEVTDRLRVDAVAEGAPGVLRLGRDRPSTRVVELRRDGGTWQVAGVVPAGTA</sequence>
<feature type="compositionally biased region" description="Low complexity" evidence="1">
    <location>
        <begin position="79"/>
        <end position="89"/>
    </location>
</feature>
<name>A0ABX8EJ86_9ACTN</name>
<evidence type="ECO:0000313" key="3">
    <source>
        <dbReference type="Proteomes" id="UP000679307"/>
    </source>
</evidence>
<dbReference type="RefSeq" id="WP_214056105.1">
    <property type="nucleotide sequence ID" value="NZ_CP075371.1"/>
</dbReference>
<dbReference type="EMBL" id="CP075371">
    <property type="protein sequence ID" value="QVT80577.1"/>
    <property type="molecule type" value="Genomic_DNA"/>
</dbReference>
<reference evidence="2 3" key="1">
    <citation type="submission" date="2021-05" db="EMBL/GenBank/DDBJ databases">
        <title>Complete genome of Nocardioides aquaticus KCTC 9944T isolated from meromictic and hypersaline Ekho Lake, Antarctica.</title>
        <authorList>
            <person name="Hwang K."/>
            <person name="Kim K.M."/>
            <person name="Choe H."/>
        </authorList>
    </citation>
    <scope>NUCLEOTIDE SEQUENCE [LARGE SCALE GENOMIC DNA]</scope>
    <source>
        <strain evidence="2 3">KCTC 9944</strain>
    </source>
</reference>
<evidence type="ECO:0008006" key="4">
    <source>
        <dbReference type="Google" id="ProtNLM"/>
    </source>
</evidence>
<evidence type="ECO:0000256" key="1">
    <source>
        <dbReference type="SAM" id="MobiDB-lite"/>
    </source>
</evidence>
<keyword evidence="3" id="KW-1185">Reference proteome</keyword>
<feature type="region of interest" description="Disordered" evidence="1">
    <location>
        <begin position="47"/>
        <end position="101"/>
    </location>
</feature>
<protein>
    <recommendedName>
        <fullName evidence="4">Nuclear transport factor 2 family protein</fullName>
    </recommendedName>
</protein>
<accession>A0ABX8EJ86</accession>
<proteinExistence type="predicted"/>